<keyword evidence="2" id="KW-1185">Reference proteome</keyword>
<accession>A0A162CAP0</accession>
<reference evidence="1 2" key="1">
    <citation type="submission" date="2016-03" db="EMBL/GenBank/DDBJ databases">
        <title>EvidentialGene: Evidence-directed Construction of Genes on Genomes.</title>
        <authorList>
            <person name="Gilbert D.G."/>
            <person name="Choi J.-H."/>
            <person name="Mockaitis K."/>
            <person name="Colbourne J."/>
            <person name="Pfrender M."/>
        </authorList>
    </citation>
    <scope>NUCLEOTIDE SEQUENCE [LARGE SCALE GENOMIC DNA]</scope>
    <source>
        <strain evidence="1 2">Xinb3</strain>
        <tissue evidence="1">Complete organism</tissue>
    </source>
</reference>
<organism evidence="1 2">
    <name type="scientific">Daphnia magna</name>
    <dbReference type="NCBI Taxonomy" id="35525"/>
    <lineage>
        <taxon>Eukaryota</taxon>
        <taxon>Metazoa</taxon>
        <taxon>Ecdysozoa</taxon>
        <taxon>Arthropoda</taxon>
        <taxon>Crustacea</taxon>
        <taxon>Branchiopoda</taxon>
        <taxon>Diplostraca</taxon>
        <taxon>Cladocera</taxon>
        <taxon>Anomopoda</taxon>
        <taxon>Daphniidae</taxon>
        <taxon>Daphnia</taxon>
    </lineage>
</organism>
<protein>
    <submittedName>
        <fullName evidence="1">Uncharacterized protein</fullName>
    </submittedName>
</protein>
<evidence type="ECO:0000313" key="2">
    <source>
        <dbReference type="Proteomes" id="UP000076858"/>
    </source>
</evidence>
<dbReference type="EMBL" id="LRGB01001108">
    <property type="protein sequence ID" value="KZS13532.1"/>
    <property type="molecule type" value="Genomic_DNA"/>
</dbReference>
<comment type="caution">
    <text evidence="1">The sequence shown here is derived from an EMBL/GenBank/DDBJ whole genome shotgun (WGS) entry which is preliminary data.</text>
</comment>
<gene>
    <name evidence="1" type="ORF">APZ42_021317</name>
</gene>
<name>A0A162CAP0_9CRUS</name>
<proteinExistence type="predicted"/>
<sequence>MVVVLLLPPPSGRFYITTTRPSFVMLPFFNWTTALQTLHAPLCCVYRFRLRFS</sequence>
<evidence type="ECO:0000313" key="1">
    <source>
        <dbReference type="EMBL" id="KZS13532.1"/>
    </source>
</evidence>
<dbReference type="Proteomes" id="UP000076858">
    <property type="component" value="Unassembled WGS sequence"/>
</dbReference>
<dbReference type="AlphaFoldDB" id="A0A162CAP0"/>